<gene>
    <name evidence="2" type="primary">LOC110760979</name>
</gene>
<proteinExistence type="predicted"/>
<keyword evidence="1" id="KW-1185">Reference proteome</keyword>
<dbReference type="GeneID" id="110760979"/>
<evidence type="ECO:0000313" key="2">
    <source>
        <dbReference type="RefSeq" id="XP_021819038.1"/>
    </source>
</evidence>
<sequence length="160" mass="18850">MYKELNGKDQYKILTLDLASEKYREFPIPDPIDGGDIEDYTPDLGVLGDYLCICLTLYDSQRDVWIMKGNGVTESWSPLCSIYLLGKPLLFSENREMVLLMMERKGYNRLYWYHLEKKNFKKAFRLRRRPLTATICRESLCLLLDEDPIKSSKQRKFSSE</sequence>
<name>A0A6P5SZE5_PRUAV</name>
<evidence type="ECO:0000313" key="1">
    <source>
        <dbReference type="Proteomes" id="UP000515124"/>
    </source>
</evidence>
<reference evidence="2" key="1">
    <citation type="submission" date="2025-08" db="UniProtKB">
        <authorList>
            <consortium name="RefSeq"/>
        </authorList>
    </citation>
    <scope>IDENTIFICATION</scope>
</reference>
<dbReference type="KEGG" id="pavi:110760979"/>
<dbReference type="Proteomes" id="UP000515124">
    <property type="component" value="Unplaced"/>
</dbReference>
<organism evidence="1 2">
    <name type="scientific">Prunus avium</name>
    <name type="common">Cherry</name>
    <name type="synonym">Cerasus avium</name>
    <dbReference type="NCBI Taxonomy" id="42229"/>
    <lineage>
        <taxon>Eukaryota</taxon>
        <taxon>Viridiplantae</taxon>
        <taxon>Streptophyta</taxon>
        <taxon>Embryophyta</taxon>
        <taxon>Tracheophyta</taxon>
        <taxon>Spermatophyta</taxon>
        <taxon>Magnoliopsida</taxon>
        <taxon>eudicotyledons</taxon>
        <taxon>Gunneridae</taxon>
        <taxon>Pentapetalae</taxon>
        <taxon>rosids</taxon>
        <taxon>fabids</taxon>
        <taxon>Rosales</taxon>
        <taxon>Rosaceae</taxon>
        <taxon>Amygdaloideae</taxon>
        <taxon>Amygdaleae</taxon>
        <taxon>Prunus</taxon>
    </lineage>
</organism>
<dbReference type="Gramene" id="Pav_sc0000775.1_g070.1.mk:mrna">
    <property type="protein sequence ID" value="Pav_sc0000775.1_g070.1.mk:CDS:1"/>
    <property type="gene ID" value="Pav_sc0000775.1_g070.1.mk"/>
</dbReference>
<dbReference type="AlphaFoldDB" id="A0A6P5SZE5"/>
<dbReference type="RefSeq" id="XP_021819038.1">
    <property type="nucleotide sequence ID" value="XM_021963346.1"/>
</dbReference>
<protein>
    <submittedName>
        <fullName evidence="2">F-box protein CPR30-like</fullName>
    </submittedName>
</protein>
<accession>A0A6P5SZE5</accession>